<protein>
    <submittedName>
        <fullName evidence="5">NAD(P)-dependent dehydrogenase (Short-subunit alcohol dehydrogenase family)</fullName>
    </submittedName>
</protein>
<dbReference type="NCBIfam" id="NF005559">
    <property type="entry name" value="PRK07231.1"/>
    <property type="match status" value="1"/>
</dbReference>
<dbReference type="InterPro" id="IPR002347">
    <property type="entry name" value="SDR_fam"/>
</dbReference>
<dbReference type="PRINTS" id="PR00081">
    <property type="entry name" value="GDHRDH"/>
</dbReference>
<dbReference type="SUPFAM" id="SSF51735">
    <property type="entry name" value="NAD(P)-binding Rossmann-fold domains"/>
    <property type="match status" value="1"/>
</dbReference>
<dbReference type="SMART" id="SM00822">
    <property type="entry name" value="PKS_KR"/>
    <property type="match status" value="1"/>
</dbReference>
<dbReference type="RefSeq" id="WP_184255697.1">
    <property type="nucleotide sequence ID" value="NZ_JACHIO010000009.1"/>
</dbReference>
<dbReference type="InterPro" id="IPR020904">
    <property type="entry name" value="Sc_DH/Rdtase_CS"/>
</dbReference>
<evidence type="ECO:0000256" key="1">
    <source>
        <dbReference type="ARBA" id="ARBA00006484"/>
    </source>
</evidence>
<organism evidence="5 6">
    <name type="scientific">Granulicella mallensis</name>
    <dbReference type="NCBI Taxonomy" id="940614"/>
    <lineage>
        <taxon>Bacteria</taxon>
        <taxon>Pseudomonadati</taxon>
        <taxon>Acidobacteriota</taxon>
        <taxon>Terriglobia</taxon>
        <taxon>Terriglobales</taxon>
        <taxon>Acidobacteriaceae</taxon>
        <taxon>Granulicella</taxon>
    </lineage>
</organism>
<name>A0A7W8E938_9BACT</name>
<evidence type="ECO:0000259" key="4">
    <source>
        <dbReference type="SMART" id="SM00822"/>
    </source>
</evidence>
<keyword evidence="3" id="KW-0520">NAD</keyword>
<dbReference type="CDD" id="cd05233">
    <property type="entry name" value="SDR_c"/>
    <property type="match status" value="1"/>
</dbReference>
<dbReference type="GO" id="GO:0016491">
    <property type="term" value="F:oxidoreductase activity"/>
    <property type="evidence" value="ECO:0007669"/>
    <property type="project" value="UniProtKB-KW"/>
</dbReference>
<dbReference type="EMBL" id="JACHIO010000009">
    <property type="protein sequence ID" value="MBB5064083.1"/>
    <property type="molecule type" value="Genomic_DNA"/>
</dbReference>
<reference evidence="5 6" key="1">
    <citation type="submission" date="2020-08" db="EMBL/GenBank/DDBJ databases">
        <title>Genomic Encyclopedia of Type Strains, Phase IV (KMG-V): Genome sequencing to study the core and pangenomes of soil and plant-associated prokaryotes.</title>
        <authorList>
            <person name="Whitman W."/>
        </authorList>
    </citation>
    <scope>NUCLEOTIDE SEQUENCE [LARGE SCALE GENOMIC DNA]</scope>
    <source>
        <strain evidence="5 6">X5P3</strain>
    </source>
</reference>
<dbReference type="InterPro" id="IPR057326">
    <property type="entry name" value="KR_dom"/>
</dbReference>
<dbReference type="PANTHER" id="PTHR24321">
    <property type="entry name" value="DEHYDROGENASES, SHORT CHAIN"/>
    <property type="match status" value="1"/>
</dbReference>
<gene>
    <name evidence="5" type="ORF">HDF15_002434</name>
</gene>
<dbReference type="AlphaFoldDB" id="A0A7W8E938"/>
<dbReference type="PROSITE" id="PS00061">
    <property type="entry name" value="ADH_SHORT"/>
    <property type="match status" value="1"/>
</dbReference>
<dbReference type="FunFam" id="3.40.50.720:FF:000084">
    <property type="entry name" value="Short-chain dehydrogenase reductase"/>
    <property type="match status" value="1"/>
</dbReference>
<evidence type="ECO:0000313" key="5">
    <source>
        <dbReference type="EMBL" id="MBB5064083.1"/>
    </source>
</evidence>
<dbReference type="Proteomes" id="UP000584867">
    <property type="component" value="Unassembled WGS sequence"/>
</dbReference>
<evidence type="ECO:0000313" key="6">
    <source>
        <dbReference type="Proteomes" id="UP000584867"/>
    </source>
</evidence>
<proteinExistence type="inferred from homology"/>
<dbReference type="InterPro" id="IPR036291">
    <property type="entry name" value="NAD(P)-bd_dom_sf"/>
</dbReference>
<dbReference type="PRINTS" id="PR00080">
    <property type="entry name" value="SDRFAMILY"/>
</dbReference>
<feature type="domain" description="Ketoreductase" evidence="4">
    <location>
        <begin position="8"/>
        <end position="190"/>
    </location>
</feature>
<comment type="similarity">
    <text evidence="1">Belongs to the short-chain dehydrogenases/reductases (SDR) family.</text>
</comment>
<sequence length="255" mass="26925">MSGQLQGKCILITGGAQGIGLECARAYVREGARVAIADIDREQTEKAVEELGASTLAVDCDVADGASVTRAVAQIIAAFGAIDAVHNNAGISMPSKPLHLTEEDEWDRLLRVNLKSVFWTTKLCHPYLKASHGSILNTASMVGVIGQSNHAAYVATKGGMISLTKAMALDYAADGIRVNAVCPAGVWTPMLRQWATEQENPAEIESYLDRIHPLGYCPGGDVIADASVFLLSPAARFITGCILPVSGGAELGYKL</sequence>
<dbReference type="Gene3D" id="3.40.50.720">
    <property type="entry name" value="NAD(P)-binding Rossmann-like Domain"/>
    <property type="match status" value="1"/>
</dbReference>
<comment type="caution">
    <text evidence="5">The sequence shown here is derived from an EMBL/GenBank/DDBJ whole genome shotgun (WGS) entry which is preliminary data.</text>
</comment>
<keyword evidence="2" id="KW-0560">Oxidoreductase</keyword>
<evidence type="ECO:0000256" key="2">
    <source>
        <dbReference type="ARBA" id="ARBA00023002"/>
    </source>
</evidence>
<accession>A0A7W8E938</accession>
<evidence type="ECO:0000256" key="3">
    <source>
        <dbReference type="ARBA" id="ARBA00023027"/>
    </source>
</evidence>
<dbReference type="Pfam" id="PF13561">
    <property type="entry name" value="adh_short_C2"/>
    <property type="match status" value="1"/>
</dbReference>
<dbReference type="PANTHER" id="PTHR24321:SF8">
    <property type="entry name" value="ESTRADIOL 17-BETA-DEHYDROGENASE 8-RELATED"/>
    <property type="match status" value="1"/>
</dbReference>